<accession>A0ACB9IDF7</accession>
<organism evidence="1 2">
    <name type="scientific">Smallanthus sonchifolius</name>
    <dbReference type="NCBI Taxonomy" id="185202"/>
    <lineage>
        <taxon>Eukaryota</taxon>
        <taxon>Viridiplantae</taxon>
        <taxon>Streptophyta</taxon>
        <taxon>Embryophyta</taxon>
        <taxon>Tracheophyta</taxon>
        <taxon>Spermatophyta</taxon>
        <taxon>Magnoliopsida</taxon>
        <taxon>eudicotyledons</taxon>
        <taxon>Gunneridae</taxon>
        <taxon>Pentapetalae</taxon>
        <taxon>asterids</taxon>
        <taxon>campanulids</taxon>
        <taxon>Asterales</taxon>
        <taxon>Asteraceae</taxon>
        <taxon>Asteroideae</taxon>
        <taxon>Heliantheae alliance</taxon>
        <taxon>Millerieae</taxon>
        <taxon>Smallanthus</taxon>
    </lineage>
</organism>
<evidence type="ECO:0000313" key="2">
    <source>
        <dbReference type="Proteomes" id="UP001056120"/>
    </source>
</evidence>
<keyword evidence="2" id="KW-1185">Reference proteome</keyword>
<dbReference type="Proteomes" id="UP001056120">
    <property type="component" value="Linkage Group LG09"/>
</dbReference>
<evidence type="ECO:0000313" key="1">
    <source>
        <dbReference type="EMBL" id="KAI3805540.1"/>
    </source>
</evidence>
<gene>
    <name evidence="1" type="ORF">L1987_28009</name>
</gene>
<reference evidence="1 2" key="2">
    <citation type="journal article" date="2022" name="Mol. Ecol. Resour.">
        <title>The genomes of chicory, endive, great burdock and yacon provide insights into Asteraceae paleo-polyploidization history and plant inulin production.</title>
        <authorList>
            <person name="Fan W."/>
            <person name="Wang S."/>
            <person name="Wang H."/>
            <person name="Wang A."/>
            <person name="Jiang F."/>
            <person name="Liu H."/>
            <person name="Zhao H."/>
            <person name="Xu D."/>
            <person name="Zhang Y."/>
        </authorList>
    </citation>
    <scope>NUCLEOTIDE SEQUENCE [LARGE SCALE GENOMIC DNA]</scope>
    <source>
        <strain evidence="2">cv. Yunnan</strain>
        <tissue evidence="1">Leaves</tissue>
    </source>
</reference>
<comment type="caution">
    <text evidence="1">The sequence shown here is derived from an EMBL/GenBank/DDBJ whole genome shotgun (WGS) entry which is preliminary data.</text>
</comment>
<protein>
    <submittedName>
        <fullName evidence="1">Uncharacterized protein</fullName>
    </submittedName>
</protein>
<reference evidence="2" key="1">
    <citation type="journal article" date="2022" name="Mol. Ecol. Resour.">
        <title>The genomes of chicory, endive, great burdock and yacon provide insights into Asteraceae palaeo-polyploidization history and plant inulin production.</title>
        <authorList>
            <person name="Fan W."/>
            <person name="Wang S."/>
            <person name="Wang H."/>
            <person name="Wang A."/>
            <person name="Jiang F."/>
            <person name="Liu H."/>
            <person name="Zhao H."/>
            <person name="Xu D."/>
            <person name="Zhang Y."/>
        </authorList>
    </citation>
    <scope>NUCLEOTIDE SEQUENCE [LARGE SCALE GENOMIC DNA]</scope>
    <source>
        <strain evidence="2">cv. Yunnan</strain>
    </source>
</reference>
<proteinExistence type="predicted"/>
<sequence length="173" mass="19689">MLSILMSQRRNQVFPANDLAKDCLELERNRLEWVRPRCGEDGHMSRECTKPRMGETGKGKGPEKKEERPRAKSRAYTLTQEQARVDPDVASSFVSATFCKRVKYSVSKLERAFSVETAKGRTARVTEVVDNSMIKIEGHRFPVRLFVMVLGGFDVVLGMDWLNANEASYADER</sequence>
<dbReference type="EMBL" id="CM042026">
    <property type="protein sequence ID" value="KAI3805540.1"/>
    <property type="molecule type" value="Genomic_DNA"/>
</dbReference>
<name>A0ACB9IDF7_9ASTR</name>